<dbReference type="SUPFAM" id="SSF53474">
    <property type="entry name" value="alpha/beta-Hydrolases"/>
    <property type="match status" value="1"/>
</dbReference>
<organism evidence="3 4">
    <name type="scientific">Cinchona calisaya</name>
    <dbReference type="NCBI Taxonomy" id="153742"/>
    <lineage>
        <taxon>Eukaryota</taxon>
        <taxon>Viridiplantae</taxon>
        <taxon>Streptophyta</taxon>
        <taxon>Embryophyta</taxon>
        <taxon>Tracheophyta</taxon>
        <taxon>Spermatophyta</taxon>
        <taxon>Magnoliopsida</taxon>
        <taxon>eudicotyledons</taxon>
        <taxon>Gunneridae</taxon>
        <taxon>Pentapetalae</taxon>
        <taxon>asterids</taxon>
        <taxon>lamiids</taxon>
        <taxon>Gentianales</taxon>
        <taxon>Rubiaceae</taxon>
        <taxon>Cinchonoideae</taxon>
        <taxon>Cinchoneae</taxon>
        <taxon>Cinchona</taxon>
    </lineage>
</organism>
<accession>A0ABD2ZD80</accession>
<evidence type="ECO:0000313" key="3">
    <source>
        <dbReference type="EMBL" id="KAL3517054.1"/>
    </source>
</evidence>
<evidence type="ECO:0000313" key="4">
    <source>
        <dbReference type="Proteomes" id="UP001630127"/>
    </source>
</evidence>
<name>A0ABD2ZD80_9GENT</name>
<dbReference type="InterPro" id="IPR050466">
    <property type="entry name" value="Carboxylest/Gibb_receptor"/>
</dbReference>
<dbReference type="Pfam" id="PF07859">
    <property type="entry name" value="Abhydrolase_3"/>
    <property type="match status" value="1"/>
</dbReference>
<comment type="similarity">
    <text evidence="1">Belongs to the 'GDXG' lipolytic enzyme family.</text>
</comment>
<gene>
    <name evidence="3" type="ORF">ACH5RR_023956</name>
</gene>
<sequence>MSKFDPYEHLKVVLNPDGSLTRFLHLPTTPATGEENTQASVVSKDVTLNDQNKTWLRIYRPSKLPSNDKSIARLPIIIFFHGGGWIQFSVEQTVIHEHCNQLSGEVTAIVVAVEYRPAPESRLPAQYDDATDAIFWVKNQAIDPNGDKWLKEFGDLSRCYLYGVSCGANMAFNAALRLVDANLEPVKIGGMILNQPFFGGKKRTKSELKLATDFYFPLPVIDLLWELALPKGTDRDHRFCNPFIDGPNKEKIKSLGRCLVIGFGGDPLIERQQDFVQMLLMQGVLVEARFDDVGFHGIEMIDPRRAAAIINFIKEFV</sequence>
<feature type="domain" description="Alpha/beta hydrolase fold-3" evidence="2">
    <location>
        <begin position="77"/>
        <end position="298"/>
    </location>
</feature>
<comment type="caution">
    <text evidence="3">The sequence shown here is derived from an EMBL/GenBank/DDBJ whole genome shotgun (WGS) entry which is preliminary data.</text>
</comment>
<reference evidence="3 4" key="1">
    <citation type="submission" date="2024-11" db="EMBL/GenBank/DDBJ databases">
        <title>A near-complete genome assembly of Cinchona calisaya.</title>
        <authorList>
            <person name="Lian D.C."/>
            <person name="Zhao X.W."/>
            <person name="Wei L."/>
        </authorList>
    </citation>
    <scope>NUCLEOTIDE SEQUENCE [LARGE SCALE GENOMIC DNA]</scope>
    <source>
        <tissue evidence="3">Nenye</tissue>
    </source>
</reference>
<dbReference type="EMBL" id="JBJUIK010000010">
    <property type="protein sequence ID" value="KAL3517054.1"/>
    <property type="molecule type" value="Genomic_DNA"/>
</dbReference>
<dbReference type="PANTHER" id="PTHR23024">
    <property type="entry name" value="ARYLACETAMIDE DEACETYLASE"/>
    <property type="match status" value="1"/>
</dbReference>
<dbReference type="Gene3D" id="3.40.50.1820">
    <property type="entry name" value="alpha/beta hydrolase"/>
    <property type="match status" value="1"/>
</dbReference>
<protein>
    <recommendedName>
        <fullName evidence="2">Alpha/beta hydrolase fold-3 domain-containing protein</fullName>
    </recommendedName>
</protein>
<dbReference type="InterPro" id="IPR013094">
    <property type="entry name" value="AB_hydrolase_3"/>
</dbReference>
<dbReference type="InterPro" id="IPR029058">
    <property type="entry name" value="AB_hydrolase_fold"/>
</dbReference>
<keyword evidence="4" id="KW-1185">Reference proteome</keyword>
<evidence type="ECO:0000256" key="1">
    <source>
        <dbReference type="ARBA" id="ARBA00010515"/>
    </source>
</evidence>
<evidence type="ECO:0000259" key="2">
    <source>
        <dbReference type="Pfam" id="PF07859"/>
    </source>
</evidence>
<proteinExistence type="inferred from homology"/>
<dbReference type="AlphaFoldDB" id="A0ABD2ZD80"/>
<dbReference type="Proteomes" id="UP001630127">
    <property type="component" value="Unassembled WGS sequence"/>
</dbReference>
<dbReference type="PANTHER" id="PTHR23024:SF212">
    <property type="entry name" value="CARBOXYLESTERASE 9-RELATED"/>
    <property type="match status" value="1"/>
</dbReference>